<reference evidence="9" key="1">
    <citation type="submission" date="2020-05" db="EMBL/GenBank/DDBJ databases">
        <title>Novel species in genus Nocardioides.</title>
        <authorList>
            <person name="Zhang G."/>
        </authorList>
    </citation>
    <scope>NUCLEOTIDE SEQUENCE [LARGE SCALE GENOMIC DNA]</scope>
    <source>
        <strain evidence="9">zg-1050</strain>
    </source>
</reference>
<dbReference type="InterPro" id="IPR039121">
    <property type="entry name" value="NUDT19"/>
</dbReference>
<comment type="cofactor">
    <cofactor evidence="2">
        <name>Mg(2+)</name>
        <dbReference type="ChEBI" id="CHEBI:18420"/>
    </cofactor>
</comment>
<evidence type="ECO:0000256" key="5">
    <source>
        <dbReference type="ARBA" id="ARBA00022842"/>
    </source>
</evidence>
<dbReference type="Gene3D" id="3.90.79.10">
    <property type="entry name" value="Nucleoside Triphosphate Pyrophosphohydrolase"/>
    <property type="match status" value="1"/>
</dbReference>
<dbReference type="GO" id="GO:0016818">
    <property type="term" value="F:hydrolase activity, acting on acid anhydrides, in phosphorus-containing anhydrides"/>
    <property type="evidence" value="ECO:0007669"/>
    <property type="project" value="InterPro"/>
</dbReference>
<dbReference type="AlphaFoldDB" id="A0A6M8J1M3"/>
<dbReference type="KEGG" id="bwa:HLV38_06765"/>
<organism evidence="8 9">
    <name type="scientific">Berryella wangjianweii</name>
    <dbReference type="NCBI Taxonomy" id="2734634"/>
    <lineage>
        <taxon>Bacteria</taxon>
        <taxon>Bacillati</taxon>
        <taxon>Actinomycetota</taxon>
        <taxon>Coriobacteriia</taxon>
        <taxon>Eggerthellales</taxon>
        <taxon>Eggerthellaceae</taxon>
        <taxon>Berryella</taxon>
    </lineage>
</organism>
<accession>A0A6M8J1M3</accession>
<keyword evidence="9" id="KW-1185">Reference proteome</keyword>
<dbReference type="CDD" id="cd18870">
    <property type="entry name" value="NUDIX_AcylCoAdiphos_Nudt19"/>
    <property type="match status" value="1"/>
</dbReference>
<gene>
    <name evidence="8" type="ORF">HLV38_06765</name>
</gene>
<evidence type="ECO:0000256" key="4">
    <source>
        <dbReference type="ARBA" id="ARBA00022801"/>
    </source>
</evidence>
<proteinExistence type="predicted"/>
<evidence type="ECO:0000313" key="8">
    <source>
        <dbReference type="EMBL" id="QKF07840.1"/>
    </source>
</evidence>
<protein>
    <submittedName>
        <fullName evidence="8">NUDIX domain-containing protein</fullName>
    </submittedName>
</protein>
<dbReference type="Proteomes" id="UP000503297">
    <property type="component" value="Chromosome"/>
</dbReference>
<evidence type="ECO:0000256" key="1">
    <source>
        <dbReference type="ARBA" id="ARBA00001936"/>
    </source>
</evidence>
<dbReference type="EMBL" id="CP053716">
    <property type="protein sequence ID" value="QKF07840.1"/>
    <property type="molecule type" value="Genomic_DNA"/>
</dbReference>
<name>A0A6M8J1M3_9ACTN</name>
<comment type="cofactor">
    <cofactor evidence="1">
        <name>Mn(2+)</name>
        <dbReference type="ChEBI" id="CHEBI:29035"/>
    </cofactor>
</comment>
<dbReference type="InterPro" id="IPR015797">
    <property type="entry name" value="NUDIX_hydrolase-like_dom_sf"/>
</dbReference>
<dbReference type="PROSITE" id="PS51462">
    <property type="entry name" value="NUDIX"/>
    <property type="match status" value="1"/>
</dbReference>
<dbReference type="SUPFAM" id="SSF55811">
    <property type="entry name" value="Nudix"/>
    <property type="match status" value="1"/>
</dbReference>
<keyword evidence="6" id="KW-0464">Manganese</keyword>
<keyword evidence="3" id="KW-0479">Metal-binding</keyword>
<feature type="domain" description="Nudix hydrolase" evidence="7">
    <location>
        <begin position="33"/>
        <end position="236"/>
    </location>
</feature>
<dbReference type="PANTHER" id="PTHR12318">
    <property type="entry name" value="TESTOSTERONE-REGULATED PROTEIN RP2"/>
    <property type="match status" value="1"/>
</dbReference>
<keyword evidence="5" id="KW-0460">Magnesium</keyword>
<evidence type="ECO:0000259" key="7">
    <source>
        <dbReference type="PROSITE" id="PS51462"/>
    </source>
</evidence>
<dbReference type="PANTHER" id="PTHR12318:SF0">
    <property type="entry name" value="ACYL-COENZYME A DIPHOSPHATASE NUDT19"/>
    <property type="match status" value="1"/>
</dbReference>
<dbReference type="InterPro" id="IPR000086">
    <property type="entry name" value="NUDIX_hydrolase_dom"/>
</dbReference>
<evidence type="ECO:0000313" key="9">
    <source>
        <dbReference type="Proteomes" id="UP000503297"/>
    </source>
</evidence>
<evidence type="ECO:0000256" key="2">
    <source>
        <dbReference type="ARBA" id="ARBA00001946"/>
    </source>
</evidence>
<dbReference type="GO" id="GO:0046872">
    <property type="term" value="F:metal ion binding"/>
    <property type="evidence" value="ECO:0007669"/>
    <property type="project" value="UniProtKB-KW"/>
</dbReference>
<keyword evidence="4" id="KW-0378">Hydrolase</keyword>
<evidence type="ECO:0000256" key="3">
    <source>
        <dbReference type="ARBA" id="ARBA00022723"/>
    </source>
</evidence>
<dbReference type="RefSeq" id="WP_173165300.1">
    <property type="nucleotide sequence ID" value="NZ_CP053716.1"/>
</dbReference>
<sequence>MRFIDRATLEVEIHSNQVEAIKRFELDGREPVGPRVAATVMLMRRAASASGLEVYMLKRSKSMAFLPNVLVFPGGGVDATDALYEYRWEGPSPDEWSVILGMSTRDAKALVVAAVRELFEEAGVLLAGDLVSPLPEADSLDDERTLLEGHQLALEDILARRNLALRTDCLYVRDQWVTPEFSSRRYRAFFFSAMLPHNQQAYSHSTEAQRAVWVDPSEALEEQRRNQSLVAPPTAFNLLRLAEAAGEDAFQVHIDCQPAHMFHPVFAQEGRMVMRCEVCR</sequence>
<evidence type="ECO:0000256" key="6">
    <source>
        <dbReference type="ARBA" id="ARBA00023211"/>
    </source>
</evidence>